<keyword evidence="8" id="KW-1185">Reference proteome</keyword>
<evidence type="ECO:0000313" key="8">
    <source>
        <dbReference type="Proteomes" id="UP001596106"/>
    </source>
</evidence>
<accession>A0ABW0IL74</accession>
<feature type="binding site" evidence="6">
    <location>
        <begin position="12"/>
        <end position="14"/>
    </location>
    <ligand>
        <name>GTP</name>
        <dbReference type="ChEBI" id="CHEBI:37565"/>
    </ligand>
</feature>
<dbReference type="SMART" id="SM00788">
    <property type="entry name" value="Adenylsucc_synt"/>
    <property type="match status" value="1"/>
</dbReference>
<feature type="binding site" evidence="6">
    <location>
        <position position="113"/>
    </location>
    <ligand>
        <name>IMP</name>
        <dbReference type="ChEBI" id="CHEBI:58053"/>
        <note>ligand shared between dimeric partners</note>
    </ligand>
</feature>
<keyword evidence="5 6" id="KW-0460">Magnesium</keyword>
<comment type="subunit">
    <text evidence="6">Homodimer.</text>
</comment>
<dbReference type="SUPFAM" id="SSF52540">
    <property type="entry name" value="P-loop containing nucleoside triphosphate hydrolases"/>
    <property type="match status" value="1"/>
</dbReference>
<gene>
    <name evidence="6" type="primary">purA</name>
    <name evidence="7" type="ORF">ACFPMF_21465</name>
</gene>
<reference evidence="8" key="1">
    <citation type="journal article" date="2019" name="Int. J. Syst. Evol. Microbiol.">
        <title>The Global Catalogue of Microorganisms (GCM) 10K type strain sequencing project: providing services to taxonomists for standard genome sequencing and annotation.</title>
        <authorList>
            <consortium name="The Broad Institute Genomics Platform"/>
            <consortium name="The Broad Institute Genome Sequencing Center for Infectious Disease"/>
            <person name="Wu L."/>
            <person name="Ma J."/>
        </authorList>
    </citation>
    <scope>NUCLEOTIDE SEQUENCE [LARGE SCALE GENOMIC DNA]</scope>
    <source>
        <strain evidence="8">CCUG 55250</strain>
    </source>
</reference>
<evidence type="ECO:0000256" key="1">
    <source>
        <dbReference type="ARBA" id="ARBA00022598"/>
    </source>
</evidence>
<comment type="cofactor">
    <cofactor evidence="6">
        <name>Mg(2+)</name>
        <dbReference type="ChEBI" id="CHEBI:18420"/>
    </cofactor>
    <text evidence="6">Binds 1 Mg(2+) ion per subunit.</text>
</comment>
<dbReference type="InterPro" id="IPR042109">
    <property type="entry name" value="Adenylosuccinate_synth_dom1"/>
</dbReference>
<dbReference type="Gene3D" id="1.10.300.10">
    <property type="entry name" value="Adenylosuccinate Synthetase, subunit A, domain 2"/>
    <property type="match status" value="1"/>
</dbReference>
<name>A0ABW0IL74_9BACT</name>
<feature type="active site" description="Proton donor" evidence="6">
    <location>
        <position position="13"/>
    </location>
</feature>
<dbReference type="InterPro" id="IPR001114">
    <property type="entry name" value="Adenylosuccinate_synthetase"/>
</dbReference>
<sequence length="371" mass="43148">MVVRFNGGHQAGHTVVTSEGKRHIFSNFGSGTLRGIPTYWSKYCTFSPESTSNEYKELKKLDVSPTLIVDQRCPITTHYDILYNRAIEATRGSARHGSCGQGFGATIERHNLKKIKLYAQDLLVPSLLKEKLHNIRLYYKKKINQETQFTFEQFDHDKEDELFHQYVVEIYKLNQEGNIRFLKESEIFSWSHEWESFVFEGAQGILLDEDFGFYPYVTRSNTTSKNAINILNNYSLFNFDIEIFYVTRSYLTRHGAGPFPEDRCISLVNVEEESNNYNKYQGEFKTSCLDIDLLNYSLRCDTKFSSNFKKKLLVTCLDQMPNNFVPIYQNNTLKVIACNDLCGFLEYTFESCLFSYNKCSEHLGNHDFIMT</sequence>
<evidence type="ECO:0000256" key="5">
    <source>
        <dbReference type="ARBA" id="ARBA00022842"/>
    </source>
</evidence>
<evidence type="ECO:0000256" key="2">
    <source>
        <dbReference type="ARBA" id="ARBA00022723"/>
    </source>
</evidence>
<dbReference type="PANTHER" id="PTHR11846">
    <property type="entry name" value="ADENYLOSUCCINATE SYNTHETASE"/>
    <property type="match status" value="1"/>
</dbReference>
<dbReference type="Gene3D" id="3.40.440.10">
    <property type="entry name" value="Adenylosuccinate Synthetase, subunit A, domain 1"/>
    <property type="match status" value="1"/>
</dbReference>
<keyword evidence="6" id="KW-0963">Cytoplasm</keyword>
<comment type="subcellular location">
    <subcellularLocation>
        <location evidence="6">Cytoplasm</location>
    </subcellularLocation>
</comment>
<dbReference type="InterPro" id="IPR027417">
    <property type="entry name" value="P-loop_NTPase"/>
</dbReference>
<dbReference type="GO" id="GO:0004019">
    <property type="term" value="F:adenylosuccinate synthase activity"/>
    <property type="evidence" value="ECO:0007669"/>
    <property type="project" value="UniProtKB-EC"/>
</dbReference>
<keyword evidence="4 6" id="KW-0658">Purine biosynthesis</keyword>
<dbReference type="EC" id="6.3.4.4" evidence="6"/>
<keyword evidence="3 6" id="KW-0547">Nucleotide-binding</keyword>
<comment type="catalytic activity">
    <reaction evidence="6">
        <text>IMP + L-aspartate + GTP = N(6)-(1,2-dicarboxyethyl)-AMP + GDP + phosphate + 2 H(+)</text>
        <dbReference type="Rhea" id="RHEA:15753"/>
        <dbReference type="ChEBI" id="CHEBI:15378"/>
        <dbReference type="ChEBI" id="CHEBI:29991"/>
        <dbReference type="ChEBI" id="CHEBI:37565"/>
        <dbReference type="ChEBI" id="CHEBI:43474"/>
        <dbReference type="ChEBI" id="CHEBI:57567"/>
        <dbReference type="ChEBI" id="CHEBI:58053"/>
        <dbReference type="ChEBI" id="CHEBI:58189"/>
        <dbReference type="EC" id="6.3.4.4"/>
    </reaction>
</comment>
<dbReference type="InterPro" id="IPR042110">
    <property type="entry name" value="Adenylosuccinate_synth_dom2"/>
</dbReference>
<keyword evidence="2 6" id="KW-0479">Metal-binding</keyword>
<dbReference type="EMBL" id="JBHSMA010000008">
    <property type="protein sequence ID" value="MFC5411907.1"/>
    <property type="molecule type" value="Genomic_DNA"/>
</dbReference>
<comment type="caution">
    <text evidence="7">The sequence shown here is derived from an EMBL/GenBank/DDBJ whole genome shotgun (WGS) entry which is preliminary data.</text>
</comment>
<feature type="binding site" description="in other chain" evidence="6">
    <location>
        <position position="203"/>
    </location>
    <ligand>
        <name>IMP</name>
        <dbReference type="ChEBI" id="CHEBI:58053"/>
        <note>ligand shared between dimeric partners</note>
    </ligand>
</feature>
<organism evidence="7 8">
    <name type="scientific">Larkinella bovis</name>
    <dbReference type="NCBI Taxonomy" id="683041"/>
    <lineage>
        <taxon>Bacteria</taxon>
        <taxon>Pseudomonadati</taxon>
        <taxon>Bacteroidota</taxon>
        <taxon>Cytophagia</taxon>
        <taxon>Cytophagales</taxon>
        <taxon>Spirosomataceae</taxon>
        <taxon>Larkinella</taxon>
    </lineage>
</organism>
<keyword evidence="1 6" id="KW-0436">Ligase</keyword>
<comment type="pathway">
    <text evidence="6">Purine metabolism; AMP biosynthesis via de novo pathway; AMP from IMP: step 1/2.</text>
</comment>
<comment type="caution">
    <text evidence="6">Lacks conserved residue(s) required for the propagation of feature annotation.</text>
</comment>
<feature type="binding site" description="in other chain" evidence="6">
    <location>
        <position position="218"/>
    </location>
    <ligand>
        <name>IMP</name>
        <dbReference type="ChEBI" id="CHEBI:58053"/>
        <note>ligand shared between dimeric partners</note>
    </ligand>
</feature>
<dbReference type="RefSeq" id="WP_379848876.1">
    <property type="nucleotide sequence ID" value="NZ_JBHSMA010000008.1"/>
</dbReference>
<evidence type="ECO:0000256" key="6">
    <source>
        <dbReference type="HAMAP-Rule" id="MF_00011"/>
    </source>
</evidence>
<dbReference type="HAMAP" id="MF_00011">
    <property type="entry name" value="Adenylosucc_synth"/>
    <property type="match status" value="1"/>
</dbReference>
<evidence type="ECO:0000313" key="7">
    <source>
        <dbReference type="EMBL" id="MFC5411907.1"/>
    </source>
</evidence>
<proteinExistence type="inferred from homology"/>
<keyword evidence="6" id="KW-0342">GTP-binding</keyword>
<protein>
    <recommendedName>
        <fullName evidence="6">Adenylosuccinate synthetase</fullName>
        <shortName evidence="6">AMPSase</shortName>
        <shortName evidence="6">AdSS</shortName>
        <ecNumber evidence="6">6.3.4.4</ecNumber>
    </recommendedName>
    <alternativeName>
        <fullName evidence="6">IMP--aspartate ligase</fullName>
    </alternativeName>
</protein>
<feature type="binding site" evidence="6">
    <location>
        <position position="12"/>
    </location>
    <ligand>
        <name>Mg(2+)</name>
        <dbReference type="ChEBI" id="CHEBI:18420"/>
    </ligand>
</feature>
<evidence type="ECO:0000256" key="4">
    <source>
        <dbReference type="ARBA" id="ARBA00022755"/>
    </source>
</evidence>
<comment type="function">
    <text evidence="6">Plays an important role in the de novo pathway of purine nucleotide biosynthesis. Catalyzes the first committed step in the biosynthesis of AMP from IMP.</text>
</comment>
<comment type="similarity">
    <text evidence="6">Belongs to the adenylosuccinate synthetase family.</text>
</comment>
<evidence type="ECO:0000256" key="3">
    <source>
        <dbReference type="ARBA" id="ARBA00022741"/>
    </source>
</evidence>
<dbReference type="Proteomes" id="UP001596106">
    <property type="component" value="Unassembled WGS sequence"/>
</dbReference>
<dbReference type="PANTHER" id="PTHR11846:SF0">
    <property type="entry name" value="ADENYLOSUCCINATE SYNTHETASE"/>
    <property type="match status" value="1"/>
</dbReference>
<dbReference type="Pfam" id="PF00709">
    <property type="entry name" value="Adenylsucc_synt"/>
    <property type="match status" value="1"/>
</dbReference>